<feature type="domain" description="ABC transporter" evidence="5">
    <location>
        <begin position="10"/>
        <end position="229"/>
    </location>
</feature>
<reference evidence="6 7" key="1">
    <citation type="journal article" date="2014" name="J Genomics">
        <title>Draft Genome Sequence of the Extremely Halophilic Phototrophic Purple Sulfur Bacterium Halorhodospira halochloris.</title>
        <authorList>
            <person name="Singh K.S."/>
            <person name="Kirksey J."/>
            <person name="Hoff W.D."/>
            <person name="Deole R."/>
        </authorList>
    </citation>
    <scope>NUCLEOTIDE SEQUENCE [LARGE SCALE GENOMIC DNA]</scope>
    <source>
        <strain evidence="6 7">A</strain>
    </source>
</reference>
<dbReference type="PATRIC" id="fig|1354791.3.peg.1870"/>
<dbReference type="PANTHER" id="PTHR42798">
    <property type="entry name" value="LIPOPROTEIN-RELEASING SYSTEM ATP-BINDING PROTEIN LOLD"/>
    <property type="match status" value="1"/>
</dbReference>
<dbReference type="Gene3D" id="3.40.50.300">
    <property type="entry name" value="P-loop containing nucleotide triphosphate hydrolases"/>
    <property type="match status" value="1"/>
</dbReference>
<dbReference type="GO" id="GO:1902495">
    <property type="term" value="C:transmembrane transporter complex"/>
    <property type="evidence" value="ECO:0007669"/>
    <property type="project" value="UniProtKB-ARBA"/>
</dbReference>
<dbReference type="GO" id="GO:0005524">
    <property type="term" value="F:ATP binding"/>
    <property type="evidence" value="ECO:0007669"/>
    <property type="project" value="UniProtKB-KW"/>
</dbReference>
<keyword evidence="2" id="KW-0547">Nucleotide-binding</keyword>
<dbReference type="AlphaFoldDB" id="W8KTN6"/>
<dbReference type="HOGENOM" id="CLU_000604_1_22_6"/>
<dbReference type="Proteomes" id="UP000019442">
    <property type="component" value="Chromosome"/>
</dbReference>
<dbReference type="KEGG" id="hhc:M911_07070"/>
<dbReference type="InterPro" id="IPR003593">
    <property type="entry name" value="AAA+_ATPase"/>
</dbReference>
<evidence type="ECO:0000256" key="1">
    <source>
        <dbReference type="ARBA" id="ARBA00022448"/>
    </source>
</evidence>
<dbReference type="OrthoDB" id="66958at2"/>
<dbReference type="InterPro" id="IPR017911">
    <property type="entry name" value="MacB-like_ATP-bd"/>
</dbReference>
<evidence type="ECO:0000259" key="5">
    <source>
        <dbReference type="PROSITE" id="PS50893"/>
    </source>
</evidence>
<dbReference type="PROSITE" id="PS50893">
    <property type="entry name" value="ABC_TRANSPORTER_2"/>
    <property type="match status" value="1"/>
</dbReference>
<accession>W8KTN6</accession>
<dbReference type="FunFam" id="3.40.50.300:FF:000032">
    <property type="entry name" value="Export ABC transporter ATP-binding protein"/>
    <property type="match status" value="1"/>
</dbReference>
<keyword evidence="3" id="KW-0067">ATP-binding</keyword>
<protein>
    <submittedName>
        <fullName evidence="6">ABC transporter</fullName>
    </submittedName>
</protein>
<dbReference type="GO" id="GO:0016887">
    <property type="term" value="F:ATP hydrolysis activity"/>
    <property type="evidence" value="ECO:0007669"/>
    <property type="project" value="InterPro"/>
</dbReference>
<evidence type="ECO:0000313" key="6">
    <source>
        <dbReference type="EMBL" id="AHK78951.1"/>
    </source>
</evidence>
<dbReference type="InterPro" id="IPR027417">
    <property type="entry name" value="P-loop_NTPase"/>
</dbReference>
<dbReference type="EMBL" id="CP007268">
    <property type="protein sequence ID" value="AHK78951.1"/>
    <property type="molecule type" value="Genomic_DNA"/>
</dbReference>
<reference evidence="7" key="2">
    <citation type="submission" date="2014-02" db="EMBL/GenBank/DDBJ databases">
        <title>Draft Genome Sequence of extremely halophilic bacteria Halorhodospira halochloris.</title>
        <authorList>
            <person name="Singh K.S."/>
        </authorList>
    </citation>
    <scope>NUCLEOTIDE SEQUENCE [LARGE SCALE GENOMIC DNA]</scope>
    <source>
        <strain evidence="7">A</strain>
    </source>
</reference>
<dbReference type="PROSITE" id="PS00211">
    <property type="entry name" value="ABC_TRANSPORTER_1"/>
    <property type="match status" value="1"/>
</dbReference>
<keyword evidence="1" id="KW-0813">Transport</keyword>
<name>W8KTN6_9GAMM</name>
<dbReference type="SUPFAM" id="SSF52540">
    <property type="entry name" value="P-loop containing nucleoside triphosphate hydrolases"/>
    <property type="match status" value="1"/>
</dbReference>
<evidence type="ECO:0000256" key="4">
    <source>
        <dbReference type="ARBA" id="ARBA00038388"/>
    </source>
</evidence>
<dbReference type="InterPro" id="IPR017871">
    <property type="entry name" value="ABC_transporter-like_CS"/>
</dbReference>
<keyword evidence="7" id="KW-1185">Reference proteome</keyword>
<gene>
    <name evidence="6" type="ORF">M911_07070</name>
</gene>
<comment type="similarity">
    <text evidence="4">Belongs to the ABC transporter superfamily. Macrolide exporter (TC 3.A.1.122) family.</text>
</comment>
<sequence>MVSHSPAPVVSASGIVKSVMGPAGRLSILKGVDLHVAPAEAVAILGASGSGKSTLLGLLAGLDLPSGGEVRLLDQDLGRLSEDARAGLRAGRVGFVFQSFQLLPALTALENVMLTLELSGHEGDARAGAREALEQVGLGPRLDHYPSQLSGGEQQRVAIARAFAAHPQVLFADEPTGNLDQQTGDQIIQLLFNLKSAYGTALVLVTHDPDLASRCERRYRITDGVLGAA</sequence>
<dbReference type="RefSeq" id="WP_025281368.1">
    <property type="nucleotide sequence ID" value="NZ_CP007268.1"/>
</dbReference>
<evidence type="ECO:0000256" key="3">
    <source>
        <dbReference type="ARBA" id="ARBA00022840"/>
    </source>
</evidence>
<evidence type="ECO:0000313" key="7">
    <source>
        <dbReference type="Proteomes" id="UP000019442"/>
    </source>
</evidence>
<evidence type="ECO:0000256" key="2">
    <source>
        <dbReference type="ARBA" id="ARBA00022741"/>
    </source>
</evidence>
<organism evidence="6 7">
    <name type="scientific">Ectothiorhodospira haloalkaliphila</name>
    <dbReference type="NCBI Taxonomy" id="421628"/>
    <lineage>
        <taxon>Bacteria</taxon>
        <taxon>Pseudomonadati</taxon>
        <taxon>Pseudomonadota</taxon>
        <taxon>Gammaproteobacteria</taxon>
        <taxon>Chromatiales</taxon>
        <taxon>Ectothiorhodospiraceae</taxon>
        <taxon>Ectothiorhodospira</taxon>
    </lineage>
</organism>
<dbReference type="Pfam" id="PF00005">
    <property type="entry name" value="ABC_tran"/>
    <property type="match status" value="1"/>
</dbReference>
<dbReference type="GO" id="GO:0022857">
    <property type="term" value="F:transmembrane transporter activity"/>
    <property type="evidence" value="ECO:0007669"/>
    <property type="project" value="UniProtKB-ARBA"/>
</dbReference>
<dbReference type="InterPro" id="IPR003439">
    <property type="entry name" value="ABC_transporter-like_ATP-bd"/>
</dbReference>
<dbReference type="SMART" id="SM00382">
    <property type="entry name" value="AAA"/>
    <property type="match status" value="1"/>
</dbReference>
<dbReference type="CDD" id="cd03255">
    <property type="entry name" value="ABC_MJ0796_LolCDE_FtsE"/>
    <property type="match status" value="1"/>
</dbReference>
<dbReference type="PANTHER" id="PTHR42798:SF2">
    <property type="entry name" value="ABC TRANSPORTER ATP-BINDING PROTEIN MG467-RELATED"/>
    <property type="match status" value="1"/>
</dbReference>
<proteinExistence type="inferred from homology"/>